<dbReference type="EMBL" id="BAABLD010000008">
    <property type="protein sequence ID" value="GAA5166936.1"/>
    <property type="molecule type" value="Genomic_DNA"/>
</dbReference>
<evidence type="ECO:0000313" key="2">
    <source>
        <dbReference type="EMBL" id="GAA5166936.1"/>
    </source>
</evidence>
<keyword evidence="3" id="KW-1185">Reference proteome</keyword>
<comment type="caution">
    <text evidence="2">The sequence shown here is derived from an EMBL/GenBank/DDBJ whole genome shotgun (WGS) entry which is preliminary data.</text>
</comment>
<sequence length="175" mass="19012">MKTHLWSAILPVLGLGSALPAQAAEAQLDITLPDIQGARVKRPYVAVWLEKAGSREFAGNIAVWYDMRKPNNVGATKWLPDMRSWWKVSGSTASFPIDGVSGATRPAGDHQINLAASEALKKLVPGSYEVVVEVAREHGGHELLRLPMQWPPRSATKAEAKGDEEIGLVRLSTKP</sequence>
<dbReference type="PIRSF" id="PIRSF014995">
    <property type="entry name" value="UCP014995"/>
    <property type="match status" value="1"/>
</dbReference>
<dbReference type="Proteomes" id="UP001500547">
    <property type="component" value="Unassembled WGS sequence"/>
</dbReference>
<feature type="chain" id="PRO_5046376168" evidence="1">
    <location>
        <begin position="24"/>
        <end position="175"/>
    </location>
</feature>
<name>A0ABP9QTK1_9RHOO</name>
<accession>A0ABP9QTK1</accession>
<protein>
    <submittedName>
        <fullName evidence="2">DUF2271 domain-containing protein</fullName>
    </submittedName>
</protein>
<evidence type="ECO:0000313" key="3">
    <source>
        <dbReference type="Proteomes" id="UP001500547"/>
    </source>
</evidence>
<organism evidence="2 3">
    <name type="scientific">Viridibacterium curvum</name>
    <dbReference type="NCBI Taxonomy" id="1101404"/>
    <lineage>
        <taxon>Bacteria</taxon>
        <taxon>Pseudomonadati</taxon>
        <taxon>Pseudomonadota</taxon>
        <taxon>Betaproteobacteria</taxon>
        <taxon>Rhodocyclales</taxon>
        <taxon>Rhodocyclaceae</taxon>
        <taxon>Viridibacterium</taxon>
    </lineage>
</organism>
<dbReference type="Pfam" id="PF10029">
    <property type="entry name" value="DUF2271"/>
    <property type="match status" value="1"/>
</dbReference>
<feature type="signal peptide" evidence="1">
    <location>
        <begin position="1"/>
        <end position="23"/>
    </location>
</feature>
<gene>
    <name evidence="2" type="ORF">GCM10025770_24780</name>
</gene>
<evidence type="ECO:0000256" key="1">
    <source>
        <dbReference type="SAM" id="SignalP"/>
    </source>
</evidence>
<dbReference type="InterPro" id="IPR014469">
    <property type="entry name" value="DUF2271"/>
</dbReference>
<keyword evidence="1" id="KW-0732">Signal</keyword>
<dbReference type="RefSeq" id="WP_345533293.1">
    <property type="nucleotide sequence ID" value="NZ_BAABLD010000008.1"/>
</dbReference>
<reference evidence="3" key="1">
    <citation type="journal article" date="2019" name="Int. J. Syst. Evol. Microbiol.">
        <title>The Global Catalogue of Microorganisms (GCM) 10K type strain sequencing project: providing services to taxonomists for standard genome sequencing and annotation.</title>
        <authorList>
            <consortium name="The Broad Institute Genomics Platform"/>
            <consortium name="The Broad Institute Genome Sequencing Center for Infectious Disease"/>
            <person name="Wu L."/>
            <person name="Ma J."/>
        </authorList>
    </citation>
    <scope>NUCLEOTIDE SEQUENCE [LARGE SCALE GENOMIC DNA]</scope>
    <source>
        <strain evidence="3">JCM 18715</strain>
    </source>
</reference>
<proteinExistence type="predicted"/>